<dbReference type="Proteomes" id="UP001179952">
    <property type="component" value="Unassembled WGS sequence"/>
</dbReference>
<dbReference type="InterPro" id="IPR003676">
    <property type="entry name" value="SAUR_fam"/>
</dbReference>
<protein>
    <submittedName>
        <fullName evidence="2">Indole-3-acetic acid-induced protein ARG7</fullName>
    </submittedName>
</protein>
<gene>
    <name evidence="2" type="ORF">QJS04_geneDACA013564</name>
</gene>
<evidence type="ECO:0000256" key="1">
    <source>
        <dbReference type="ARBA" id="ARBA00006974"/>
    </source>
</evidence>
<reference evidence="2" key="2">
    <citation type="submission" date="2023-06" db="EMBL/GenBank/DDBJ databases">
        <authorList>
            <person name="Ma L."/>
            <person name="Liu K.-W."/>
            <person name="Li Z."/>
            <person name="Hsiao Y.-Y."/>
            <person name="Qi Y."/>
            <person name="Fu T."/>
            <person name="Tang G."/>
            <person name="Zhang D."/>
            <person name="Sun W.-H."/>
            <person name="Liu D.-K."/>
            <person name="Li Y."/>
            <person name="Chen G.-Z."/>
            <person name="Liu X.-D."/>
            <person name="Liao X.-Y."/>
            <person name="Jiang Y.-T."/>
            <person name="Yu X."/>
            <person name="Hao Y."/>
            <person name="Huang J."/>
            <person name="Zhao X.-W."/>
            <person name="Ke S."/>
            <person name="Chen Y.-Y."/>
            <person name="Wu W.-L."/>
            <person name="Hsu J.-L."/>
            <person name="Lin Y.-F."/>
            <person name="Huang M.-D."/>
            <person name="Li C.-Y."/>
            <person name="Huang L."/>
            <person name="Wang Z.-W."/>
            <person name="Zhao X."/>
            <person name="Zhong W.-Y."/>
            <person name="Peng D.-H."/>
            <person name="Ahmad S."/>
            <person name="Lan S."/>
            <person name="Zhang J.-S."/>
            <person name="Tsai W.-C."/>
            <person name="Van De Peer Y."/>
            <person name="Liu Z.-J."/>
        </authorList>
    </citation>
    <scope>NUCLEOTIDE SEQUENCE</scope>
    <source>
        <strain evidence="2">SCP</strain>
        <tissue evidence="2">Leaves</tissue>
    </source>
</reference>
<reference evidence="2" key="1">
    <citation type="journal article" date="2023" name="Nat. Commun.">
        <title>Diploid and tetraploid genomes of Acorus and the evolution of monocots.</title>
        <authorList>
            <person name="Ma L."/>
            <person name="Liu K.W."/>
            <person name="Li Z."/>
            <person name="Hsiao Y.Y."/>
            <person name="Qi Y."/>
            <person name="Fu T."/>
            <person name="Tang G.D."/>
            <person name="Zhang D."/>
            <person name="Sun W.H."/>
            <person name="Liu D.K."/>
            <person name="Li Y."/>
            <person name="Chen G.Z."/>
            <person name="Liu X.D."/>
            <person name="Liao X.Y."/>
            <person name="Jiang Y.T."/>
            <person name="Yu X."/>
            <person name="Hao Y."/>
            <person name="Huang J."/>
            <person name="Zhao X.W."/>
            <person name="Ke S."/>
            <person name="Chen Y.Y."/>
            <person name="Wu W.L."/>
            <person name="Hsu J.L."/>
            <person name="Lin Y.F."/>
            <person name="Huang M.D."/>
            <person name="Li C.Y."/>
            <person name="Huang L."/>
            <person name="Wang Z.W."/>
            <person name="Zhao X."/>
            <person name="Zhong W.Y."/>
            <person name="Peng D.H."/>
            <person name="Ahmad S."/>
            <person name="Lan S."/>
            <person name="Zhang J.S."/>
            <person name="Tsai W.C."/>
            <person name="Van de Peer Y."/>
            <person name="Liu Z.J."/>
        </authorList>
    </citation>
    <scope>NUCLEOTIDE SEQUENCE</scope>
    <source>
        <strain evidence="2">SCP</strain>
    </source>
</reference>
<proteinExistence type="inferred from homology"/>
<sequence length="179" mass="20165">MAADEQTLRIMSGHGDEEDGNAELGSSNGSGWQIERLREMLHKWQSMALGARDQEHHHHERTTGSALMGISPAMNRRLKCSLVPIDSDEESCQSPDPPPDVPKGCLAVHVGPELRRFVIPTDYLSLPVFKVLLEKAEEEFGFDNKGALTFPIEIETFKYILQCLEHHYRKTDGGDVRFH</sequence>
<dbReference type="PANTHER" id="PTHR31374:SF7">
    <property type="entry name" value="SAUR-LIKE AUXIN-RESPONSIVE PROTEIN FAMILY"/>
    <property type="match status" value="1"/>
</dbReference>
<comment type="caution">
    <text evidence="2">The sequence shown here is derived from an EMBL/GenBank/DDBJ whole genome shotgun (WGS) entry which is preliminary data.</text>
</comment>
<dbReference type="Pfam" id="PF02519">
    <property type="entry name" value="Auxin_inducible"/>
    <property type="match status" value="1"/>
</dbReference>
<keyword evidence="3" id="KW-1185">Reference proteome</keyword>
<accession>A0AAV9AFU3</accession>
<dbReference type="GO" id="GO:0009733">
    <property type="term" value="P:response to auxin"/>
    <property type="evidence" value="ECO:0007669"/>
    <property type="project" value="InterPro"/>
</dbReference>
<dbReference type="AlphaFoldDB" id="A0AAV9AFU3"/>
<comment type="similarity">
    <text evidence="1">Belongs to the ARG7 family.</text>
</comment>
<evidence type="ECO:0000313" key="2">
    <source>
        <dbReference type="EMBL" id="KAK1262961.1"/>
    </source>
</evidence>
<dbReference type="PANTHER" id="PTHR31374">
    <property type="entry name" value="AUXIN-INDUCED PROTEIN-LIKE-RELATED"/>
    <property type="match status" value="1"/>
</dbReference>
<organism evidence="2 3">
    <name type="scientific">Acorus gramineus</name>
    <name type="common">Dwarf sweet flag</name>
    <dbReference type="NCBI Taxonomy" id="55184"/>
    <lineage>
        <taxon>Eukaryota</taxon>
        <taxon>Viridiplantae</taxon>
        <taxon>Streptophyta</taxon>
        <taxon>Embryophyta</taxon>
        <taxon>Tracheophyta</taxon>
        <taxon>Spermatophyta</taxon>
        <taxon>Magnoliopsida</taxon>
        <taxon>Liliopsida</taxon>
        <taxon>Acoraceae</taxon>
        <taxon>Acorus</taxon>
    </lineage>
</organism>
<evidence type="ECO:0000313" key="3">
    <source>
        <dbReference type="Proteomes" id="UP001179952"/>
    </source>
</evidence>
<name>A0AAV9AFU3_ACOGR</name>
<dbReference type="EMBL" id="JAUJYN010000009">
    <property type="protein sequence ID" value="KAK1262961.1"/>
    <property type="molecule type" value="Genomic_DNA"/>
</dbReference>